<keyword evidence="3 6" id="KW-0812">Transmembrane</keyword>
<evidence type="ECO:0000256" key="1">
    <source>
        <dbReference type="ARBA" id="ARBA00004651"/>
    </source>
</evidence>
<dbReference type="PIRSF" id="PIRSF035875">
    <property type="entry name" value="RNase_BN"/>
    <property type="match status" value="1"/>
</dbReference>
<keyword evidence="5 6" id="KW-0472">Membrane</keyword>
<evidence type="ECO:0000256" key="2">
    <source>
        <dbReference type="ARBA" id="ARBA00022475"/>
    </source>
</evidence>
<dbReference type="EMBL" id="BAABEZ010000022">
    <property type="protein sequence ID" value="GAA4454887.1"/>
    <property type="molecule type" value="Genomic_DNA"/>
</dbReference>
<feature type="transmembrane region" description="Helical" evidence="6">
    <location>
        <begin position="136"/>
        <end position="159"/>
    </location>
</feature>
<keyword evidence="8" id="KW-1185">Reference proteome</keyword>
<evidence type="ECO:0000256" key="5">
    <source>
        <dbReference type="ARBA" id="ARBA00023136"/>
    </source>
</evidence>
<evidence type="ECO:0000256" key="4">
    <source>
        <dbReference type="ARBA" id="ARBA00022989"/>
    </source>
</evidence>
<comment type="subcellular location">
    <subcellularLocation>
        <location evidence="1">Cell membrane</location>
        <topology evidence="1">Multi-pass membrane protein</topology>
    </subcellularLocation>
</comment>
<evidence type="ECO:0000256" key="6">
    <source>
        <dbReference type="SAM" id="Phobius"/>
    </source>
</evidence>
<dbReference type="PANTHER" id="PTHR30213:SF1">
    <property type="entry name" value="INNER MEMBRANE PROTEIN YHJD"/>
    <property type="match status" value="1"/>
</dbReference>
<evidence type="ECO:0000313" key="7">
    <source>
        <dbReference type="EMBL" id="GAA4454887.1"/>
    </source>
</evidence>
<organism evidence="7 8">
    <name type="scientific">Rurimicrobium arvi</name>
    <dbReference type="NCBI Taxonomy" id="2049916"/>
    <lineage>
        <taxon>Bacteria</taxon>
        <taxon>Pseudomonadati</taxon>
        <taxon>Bacteroidota</taxon>
        <taxon>Chitinophagia</taxon>
        <taxon>Chitinophagales</taxon>
        <taxon>Chitinophagaceae</taxon>
        <taxon>Rurimicrobium</taxon>
    </lineage>
</organism>
<dbReference type="RefSeq" id="WP_344825573.1">
    <property type="nucleotide sequence ID" value="NZ_BAABEZ010000022.1"/>
</dbReference>
<feature type="transmembrane region" description="Helical" evidence="6">
    <location>
        <begin position="27"/>
        <end position="54"/>
    </location>
</feature>
<evidence type="ECO:0000256" key="3">
    <source>
        <dbReference type="ARBA" id="ARBA00022692"/>
    </source>
</evidence>
<protein>
    <submittedName>
        <fullName evidence="7">YihY/virulence factor BrkB family protein</fullName>
    </submittedName>
</protein>
<proteinExistence type="predicted"/>
<gene>
    <name evidence="7" type="ORF">GCM10023092_17620</name>
</gene>
<dbReference type="Proteomes" id="UP001501410">
    <property type="component" value="Unassembled WGS sequence"/>
</dbReference>
<dbReference type="Pfam" id="PF03631">
    <property type="entry name" value="Virul_fac_BrkB"/>
    <property type="match status" value="1"/>
</dbReference>
<accession>A0ABP8MRG8</accession>
<dbReference type="PANTHER" id="PTHR30213">
    <property type="entry name" value="INNER MEMBRANE PROTEIN YHJD"/>
    <property type="match status" value="1"/>
</dbReference>
<dbReference type="InterPro" id="IPR017039">
    <property type="entry name" value="Virul_fac_BrkB"/>
</dbReference>
<keyword evidence="2" id="KW-1003">Cell membrane</keyword>
<name>A0ABP8MRG8_9BACT</name>
<sequence length="303" mass="33623">MQVSIKSAARQFLLAFRLLSSKDPLRLAGATAFFATFALPFILIILVQVLSLVINRKTISHEFFTRMSAILGQKGMSQLVTTVRGFRGLVNTPLEMILGSLFMIFVATTLFRVIKNSMNELWLIRLKPGQRFTSSLTSRFHSLILILLTGVLFVAGGLLESLQLLFGRNIDELIPGTGIVFTGFVSFLISVSVTTIWFGVLLFYVPDGRPERKPGITGAILTALLFALGKWILKVLLVNSNIDRVFGAAGSFVLVLLFVFYSSMILYFGAAFTKVWSDFTGRPIRPANKAVSYTIQDHHDEES</sequence>
<comment type="caution">
    <text evidence="7">The sequence shown here is derived from an EMBL/GenBank/DDBJ whole genome shotgun (WGS) entry which is preliminary data.</text>
</comment>
<feature type="transmembrane region" description="Helical" evidence="6">
    <location>
        <begin position="216"/>
        <end position="233"/>
    </location>
</feature>
<feature type="transmembrane region" description="Helical" evidence="6">
    <location>
        <begin position="96"/>
        <end position="115"/>
    </location>
</feature>
<reference evidence="8" key="1">
    <citation type="journal article" date="2019" name="Int. J. Syst. Evol. Microbiol.">
        <title>The Global Catalogue of Microorganisms (GCM) 10K type strain sequencing project: providing services to taxonomists for standard genome sequencing and annotation.</title>
        <authorList>
            <consortium name="The Broad Institute Genomics Platform"/>
            <consortium name="The Broad Institute Genome Sequencing Center for Infectious Disease"/>
            <person name="Wu L."/>
            <person name="Ma J."/>
        </authorList>
    </citation>
    <scope>NUCLEOTIDE SEQUENCE [LARGE SCALE GENOMIC DNA]</scope>
    <source>
        <strain evidence="8">JCM 31921</strain>
    </source>
</reference>
<feature type="transmembrane region" description="Helical" evidence="6">
    <location>
        <begin position="245"/>
        <end position="268"/>
    </location>
</feature>
<feature type="transmembrane region" description="Helical" evidence="6">
    <location>
        <begin position="179"/>
        <end position="204"/>
    </location>
</feature>
<keyword evidence="4 6" id="KW-1133">Transmembrane helix</keyword>
<evidence type="ECO:0000313" key="8">
    <source>
        <dbReference type="Proteomes" id="UP001501410"/>
    </source>
</evidence>